<feature type="region of interest" description="Disordered" evidence="5">
    <location>
        <begin position="94"/>
        <end position="126"/>
    </location>
</feature>
<evidence type="ECO:0000313" key="7">
    <source>
        <dbReference type="Proteomes" id="UP000694621"/>
    </source>
</evidence>
<dbReference type="PANTHER" id="PTHR12400">
    <property type="entry name" value="INOSITOL POLYPHOSPHATE KINASE"/>
    <property type="match status" value="1"/>
</dbReference>
<proteinExistence type="inferred from homology"/>
<dbReference type="Gene3D" id="3.30.470.160">
    <property type="entry name" value="Inositol polyphosphate kinase"/>
    <property type="match status" value="1"/>
</dbReference>
<evidence type="ECO:0000313" key="6">
    <source>
        <dbReference type="Ensembl" id="ENSAMXP00005036313.1"/>
    </source>
</evidence>
<dbReference type="GO" id="GO:0046854">
    <property type="term" value="P:phosphatidylinositol phosphate biosynthetic process"/>
    <property type="evidence" value="ECO:0007669"/>
    <property type="project" value="TreeGrafter"/>
</dbReference>
<dbReference type="Pfam" id="PF03770">
    <property type="entry name" value="IPK"/>
    <property type="match status" value="1"/>
</dbReference>
<feature type="compositionally biased region" description="Low complexity" evidence="5">
    <location>
        <begin position="102"/>
        <end position="112"/>
    </location>
</feature>
<dbReference type="EC" id="2.7.-.-" evidence="4"/>
<dbReference type="GO" id="GO:0000828">
    <property type="term" value="F:inositol hexakisphosphate kinase activity"/>
    <property type="evidence" value="ECO:0007669"/>
    <property type="project" value="TreeGrafter"/>
</dbReference>
<dbReference type="SUPFAM" id="SSF56104">
    <property type="entry name" value="SAICAR synthase-like"/>
    <property type="match status" value="1"/>
</dbReference>
<evidence type="ECO:0000256" key="3">
    <source>
        <dbReference type="ARBA" id="ARBA00022777"/>
    </source>
</evidence>
<feature type="region of interest" description="Disordered" evidence="5">
    <location>
        <begin position="1"/>
        <end position="72"/>
    </location>
</feature>
<dbReference type="AlphaFoldDB" id="A0A8B9RE63"/>
<evidence type="ECO:0000256" key="4">
    <source>
        <dbReference type="RuleBase" id="RU363090"/>
    </source>
</evidence>
<evidence type="ECO:0000256" key="5">
    <source>
        <dbReference type="SAM" id="MobiDB-lite"/>
    </source>
</evidence>
<accession>A0A8B9RE63</accession>
<dbReference type="PANTHER" id="PTHR12400:SF55">
    <property type="entry name" value="INOSITOL-TRISPHOSPHATE 3-KINASE A"/>
    <property type="match status" value="1"/>
</dbReference>
<dbReference type="Ensembl" id="ENSAMXT00005039581.1">
    <property type="protein sequence ID" value="ENSAMXP00005036313.1"/>
    <property type="gene ID" value="ENSAMXG00005017353.1"/>
</dbReference>
<organism evidence="6 7">
    <name type="scientific">Astyanax mexicanus</name>
    <name type="common">Blind cave fish</name>
    <name type="synonym">Astyanax fasciatus mexicanus</name>
    <dbReference type="NCBI Taxonomy" id="7994"/>
    <lineage>
        <taxon>Eukaryota</taxon>
        <taxon>Metazoa</taxon>
        <taxon>Chordata</taxon>
        <taxon>Craniata</taxon>
        <taxon>Vertebrata</taxon>
        <taxon>Euteleostomi</taxon>
        <taxon>Actinopterygii</taxon>
        <taxon>Neopterygii</taxon>
        <taxon>Teleostei</taxon>
        <taxon>Ostariophysi</taxon>
        <taxon>Characiformes</taxon>
        <taxon>Characoidei</taxon>
        <taxon>Acestrorhamphidae</taxon>
        <taxon>Acestrorhamphinae</taxon>
        <taxon>Astyanax</taxon>
    </lineage>
</organism>
<dbReference type="Proteomes" id="UP000694621">
    <property type="component" value="Unplaced"/>
</dbReference>
<reference evidence="6" key="1">
    <citation type="submission" date="2025-08" db="UniProtKB">
        <authorList>
            <consortium name="Ensembl"/>
        </authorList>
    </citation>
    <scope>IDENTIFICATION</scope>
</reference>
<dbReference type="InterPro" id="IPR038286">
    <property type="entry name" value="IPK_sf"/>
</dbReference>
<dbReference type="GO" id="GO:0032958">
    <property type="term" value="P:inositol phosphate biosynthetic process"/>
    <property type="evidence" value="ECO:0007669"/>
    <property type="project" value="InterPro"/>
</dbReference>
<comment type="similarity">
    <text evidence="1 4">Belongs to the inositol phosphokinase (IPK) family.</text>
</comment>
<dbReference type="InterPro" id="IPR005522">
    <property type="entry name" value="IPK"/>
</dbReference>
<keyword evidence="2 4" id="KW-0808">Transferase</keyword>
<name>A0A8B9RE63_ASTMX</name>
<evidence type="ECO:0000256" key="2">
    <source>
        <dbReference type="ARBA" id="ARBA00022679"/>
    </source>
</evidence>
<dbReference type="GO" id="GO:0005737">
    <property type="term" value="C:cytoplasm"/>
    <property type="evidence" value="ECO:0007669"/>
    <property type="project" value="TreeGrafter"/>
</dbReference>
<evidence type="ECO:0000256" key="1">
    <source>
        <dbReference type="ARBA" id="ARBA00007374"/>
    </source>
</evidence>
<sequence length="431" mass="48665">MPKERRRSLREAAVSRASPLGDGGGAGKERRFSTDQQQQQEEHQSSMEEEEQQELQRSSEHSGPGRGGPVPQVTITAAAADGLAELEENMDEVNGPLRRKLSNSSISSNGSSAAMEESEDDILSDNETKSKGIVTLEHLGDSGEAKAWWKLKTVVHWPLVASHRKRLSWVQLAGHKGSFKAAEEGTILKKYSENEKRCFESLRDDALQRFVPAYHGVVERDGDLFLQMNDLLVNFDGPNNQLMRAVSYLKGFVKFGPSEPTTEPHVSCVTHILCFHQHTHTQTHTHTHTLSHKRKADGTCHTDFKKTRSREDVTQVFRDFVSENGNIISSYIRRLEEIKQALKASEFFMKHEVIGSSLLFIHNHSERAEVWLIDFGKTTPLPDGQTVDHWSPWQEGNREDGYLWGLENLLHTLTSLNTECSPQRVHTQRSL</sequence>
<protein>
    <recommendedName>
        <fullName evidence="4">Kinase</fullName>
        <ecNumber evidence="4">2.7.-.-</ecNumber>
    </recommendedName>
</protein>
<keyword evidence="3 4" id="KW-0418">Kinase</keyword>
<dbReference type="GO" id="GO:0005634">
    <property type="term" value="C:nucleus"/>
    <property type="evidence" value="ECO:0007669"/>
    <property type="project" value="TreeGrafter"/>
</dbReference>